<evidence type="ECO:0000313" key="2">
    <source>
        <dbReference type="Proteomes" id="UP001558713"/>
    </source>
</evidence>
<proteinExistence type="predicted"/>
<keyword evidence="2" id="KW-1185">Reference proteome</keyword>
<evidence type="ECO:0000313" key="1">
    <source>
        <dbReference type="EMBL" id="KAL1208887.1"/>
    </source>
</evidence>
<name>A0ABD1AQ93_CARAN</name>
<comment type="caution">
    <text evidence="1">The sequence shown here is derived from an EMBL/GenBank/DDBJ whole genome shotgun (WGS) entry which is preliminary data.</text>
</comment>
<organism evidence="1 2">
    <name type="scientific">Cardamine amara subsp. amara</name>
    <dbReference type="NCBI Taxonomy" id="228776"/>
    <lineage>
        <taxon>Eukaryota</taxon>
        <taxon>Viridiplantae</taxon>
        <taxon>Streptophyta</taxon>
        <taxon>Embryophyta</taxon>
        <taxon>Tracheophyta</taxon>
        <taxon>Spermatophyta</taxon>
        <taxon>Magnoliopsida</taxon>
        <taxon>eudicotyledons</taxon>
        <taxon>Gunneridae</taxon>
        <taxon>Pentapetalae</taxon>
        <taxon>rosids</taxon>
        <taxon>malvids</taxon>
        <taxon>Brassicales</taxon>
        <taxon>Brassicaceae</taxon>
        <taxon>Cardamineae</taxon>
        <taxon>Cardamine</taxon>
    </lineage>
</organism>
<sequence>MNSSQACFFHFPLRPISLSHSSYAFVSKRDPFLCSQAFRSRKCSTMNLNLSRTRERHFRRHLLVKERKSFSINYSDKLSNDSVSSDEMHTDALDVEIIPTDSEDISISQNSVVSKTLQDNRPKFFRNRFLDFVRISSALNTAAQLIGL</sequence>
<dbReference type="Proteomes" id="UP001558713">
    <property type="component" value="Unassembled WGS sequence"/>
</dbReference>
<dbReference type="AlphaFoldDB" id="A0ABD1AQ93"/>
<dbReference type="EMBL" id="JBANAX010000436">
    <property type="protein sequence ID" value="KAL1208887.1"/>
    <property type="molecule type" value="Genomic_DNA"/>
</dbReference>
<accession>A0ABD1AQ93</accession>
<reference evidence="1 2" key="1">
    <citation type="submission" date="2024-04" db="EMBL/GenBank/DDBJ databases">
        <title>Genome assembly C_amara_ONT_v2.</title>
        <authorList>
            <person name="Yant L."/>
            <person name="Moore C."/>
            <person name="Slenker M."/>
        </authorList>
    </citation>
    <scope>NUCLEOTIDE SEQUENCE [LARGE SCALE GENOMIC DNA]</scope>
    <source>
        <tissue evidence="1">Leaf</tissue>
    </source>
</reference>
<protein>
    <submittedName>
        <fullName evidence="1">Preprotein translocase subunit SCY2</fullName>
    </submittedName>
</protein>
<gene>
    <name evidence="1" type="ORF">V5N11_010564</name>
</gene>